<feature type="domain" description="Peptidase M6-like" evidence="1">
    <location>
        <begin position="137"/>
        <end position="375"/>
    </location>
</feature>
<keyword evidence="2" id="KW-0482">Metalloprotease</keyword>
<keyword evidence="3" id="KW-1185">Reference proteome</keyword>
<dbReference type="EMBL" id="CP072362">
    <property type="protein sequence ID" value="QUB77236.1"/>
    <property type="molecule type" value="Genomic_DNA"/>
</dbReference>
<dbReference type="GO" id="GO:0008237">
    <property type="term" value="F:metallopeptidase activity"/>
    <property type="evidence" value="ECO:0007669"/>
    <property type="project" value="UniProtKB-KW"/>
</dbReference>
<protein>
    <submittedName>
        <fullName evidence="2">M6 family metalloprotease domain-containing protein</fullName>
    </submittedName>
</protein>
<dbReference type="Proteomes" id="UP000682195">
    <property type="component" value="Chromosome 2"/>
</dbReference>
<proteinExistence type="predicted"/>
<keyword evidence="2" id="KW-0378">Hydrolase</keyword>
<name>A0ABX7XUN8_9BACT</name>
<reference evidence="2 3" key="1">
    <citation type="submission" date="2021-03" db="EMBL/GenBank/DDBJ databases">
        <title>Human Oral Microbial Genomes.</title>
        <authorList>
            <person name="Johnston C.D."/>
            <person name="Chen T."/>
            <person name="Dewhirst F.E."/>
        </authorList>
    </citation>
    <scope>NUCLEOTIDE SEQUENCE [LARGE SCALE GENOMIC DNA]</scope>
    <source>
        <strain evidence="2 3">F0054</strain>
    </source>
</reference>
<dbReference type="PANTHER" id="PTHR41775">
    <property type="entry name" value="SECRETED PROTEIN-RELATED"/>
    <property type="match status" value="1"/>
</dbReference>
<accession>A0ABX7XUN8</accession>
<dbReference type="PANTHER" id="PTHR41775:SF1">
    <property type="entry name" value="PEPTIDASE M6-LIKE DOMAIN-CONTAINING PROTEIN"/>
    <property type="match status" value="1"/>
</dbReference>
<evidence type="ECO:0000313" key="2">
    <source>
        <dbReference type="EMBL" id="QUB77236.1"/>
    </source>
</evidence>
<organism evidence="2 3">
    <name type="scientific">Prevotella melaninogenica</name>
    <dbReference type="NCBI Taxonomy" id="28132"/>
    <lineage>
        <taxon>Bacteria</taxon>
        <taxon>Pseudomonadati</taxon>
        <taxon>Bacteroidota</taxon>
        <taxon>Bacteroidia</taxon>
        <taxon>Bacteroidales</taxon>
        <taxon>Prevotellaceae</taxon>
        <taxon>Prevotella</taxon>
    </lineage>
</organism>
<dbReference type="NCBIfam" id="TIGR03296">
    <property type="entry name" value="M6dom_TIGR03296"/>
    <property type="match status" value="1"/>
</dbReference>
<keyword evidence="2" id="KW-0645">Protease</keyword>
<dbReference type="InterPro" id="IPR008757">
    <property type="entry name" value="Peptidase_M6-like_domain"/>
</dbReference>
<evidence type="ECO:0000259" key="1">
    <source>
        <dbReference type="Pfam" id="PF05547"/>
    </source>
</evidence>
<gene>
    <name evidence="2" type="ORF">J5A58_09915</name>
</gene>
<dbReference type="Pfam" id="PF05547">
    <property type="entry name" value="Peptidase_M6"/>
    <property type="match status" value="1"/>
</dbReference>
<evidence type="ECO:0000313" key="3">
    <source>
        <dbReference type="Proteomes" id="UP000682195"/>
    </source>
</evidence>
<sequence length="588" mass="65623">MLYSLTTWAAKAESIPVQVRQADGTVITVILRGDEHINWYTTLDGVLLVQGEDNNYYIGKVEKSGKLVATKQLAHEAVSRSQAERNLIAKQDKEKFFAYVNKIAEESENAYNNAPLTRGPIIDSGSYGAPYFPHTGSPKALVILAEFQDTTFTIQNTKEVFTNYLMNEGHFEDSSYGQKQNYKGVRGYFKDCSYGKFTPVFDVVGPIKLPKAHAIYGAGKNDRMDLLFTDACSAVDGMVNFADYDANNDGIVDLVYIIYAGHSANITGNKVTDIWPKSGTVTISNKFDGKSIRRYGVSNELAGLENKTKDKETINGIGLFCHEFSHTLGLPDIYAYQTDAENQDDQGMEFWDIMDGGTGIKGGRVPASYLAWEREVMGWMNIDELKKDITINNLKSIDNGGKAYKIVNSKDQNEYIVLQSMQKGPWNQGWGDGTYGKGLFVYRISYPFGKVNVFDYPNNVKGKPRVIPIPADGKILAAANAGGKLNVYTAQLNGDPYPYNSINKIDKFTMYDGTILKWSIYDIVENDAERYVSFKFKNNETTGIQAPSIIERSISDNRIYTLDGRYVGTDATILPHGIYIQNNKKFVK</sequence>
<dbReference type="SUPFAM" id="SSF55486">
    <property type="entry name" value="Metalloproteases ('zincins'), catalytic domain"/>
    <property type="match status" value="1"/>
</dbReference>